<comment type="caution">
    <text evidence="2">The sequence shown here is derived from an EMBL/GenBank/DDBJ whole genome shotgun (WGS) entry which is preliminary data.</text>
</comment>
<reference evidence="2 3" key="1">
    <citation type="submission" date="2019-03" db="EMBL/GenBank/DDBJ databases">
        <title>First draft genome of Liparis tanakae, snailfish: a comprehensive survey of snailfish specific genes.</title>
        <authorList>
            <person name="Kim W."/>
            <person name="Song I."/>
            <person name="Jeong J.-H."/>
            <person name="Kim D."/>
            <person name="Kim S."/>
            <person name="Ryu S."/>
            <person name="Song J.Y."/>
            <person name="Lee S.K."/>
        </authorList>
    </citation>
    <scope>NUCLEOTIDE SEQUENCE [LARGE SCALE GENOMIC DNA]</scope>
    <source>
        <tissue evidence="2">Muscle</tissue>
    </source>
</reference>
<evidence type="ECO:0000256" key="1">
    <source>
        <dbReference type="SAM" id="MobiDB-lite"/>
    </source>
</evidence>
<evidence type="ECO:0000313" key="2">
    <source>
        <dbReference type="EMBL" id="TNN42299.1"/>
    </source>
</evidence>
<dbReference type="Proteomes" id="UP000314294">
    <property type="component" value="Unassembled WGS sequence"/>
</dbReference>
<keyword evidence="3" id="KW-1185">Reference proteome</keyword>
<dbReference type="EMBL" id="SRLO01001047">
    <property type="protein sequence ID" value="TNN42299.1"/>
    <property type="molecule type" value="Genomic_DNA"/>
</dbReference>
<gene>
    <name evidence="2" type="ORF">EYF80_047537</name>
</gene>
<evidence type="ECO:0000313" key="3">
    <source>
        <dbReference type="Proteomes" id="UP000314294"/>
    </source>
</evidence>
<name>A0A4Z2FMB7_9TELE</name>
<accession>A0A4Z2FMB7</accession>
<sequence>MNTKEITAASLVLFIRYGAGTETAGVCSSLFELMWAYAASIDVGSTLRIRPMNALLGHPSRWQRQERAYEREDAVSDDRRLRTSSSSSLMHPVSEA</sequence>
<protein>
    <submittedName>
        <fullName evidence="2">Uncharacterized protein</fullName>
    </submittedName>
</protein>
<organism evidence="2 3">
    <name type="scientific">Liparis tanakae</name>
    <name type="common">Tanaka's snailfish</name>
    <dbReference type="NCBI Taxonomy" id="230148"/>
    <lineage>
        <taxon>Eukaryota</taxon>
        <taxon>Metazoa</taxon>
        <taxon>Chordata</taxon>
        <taxon>Craniata</taxon>
        <taxon>Vertebrata</taxon>
        <taxon>Euteleostomi</taxon>
        <taxon>Actinopterygii</taxon>
        <taxon>Neopterygii</taxon>
        <taxon>Teleostei</taxon>
        <taxon>Neoteleostei</taxon>
        <taxon>Acanthomorphata</taxon>
        <taxon>Eupercaria</taxon>
        <taxon>Perciformes</taxon>
        <taxon>Cottioidei</taxon>
        <taxon>Cottales</taxon>
        <taxon>Liparidae</taxon>
        <taxon>Liparis</taxon>
    </lineage>
</organism>
<feature type="region of interest" description="Disordered" evidence="1">
    <location>
        <begin position="66"/>
        <end position="96"/>
    </location>
</feature>
<dbReference type="AlphaFoldDB" id="A0A4Z2FMB7"/>
<feature type="compositionally biased region" description="Basic and acidic residues" evidence="1">
    <location>
        <begin position="66"/>
        <end position="81"/>
    </location>
</feature>
<proteinExistence type="predicted"/>